<organism evidence="1 2">
    <name type="scientific">Leptospira phage LE1</name>
    <dbReference type="NCBI Taxonomy" id="137511"/>
    <lineage>
        <taxon>Viruses</taxon>
        <taxon>Duplodnaviria</taxon>
        <taxon>Heunggongvirae</taxon>
        <taxon>Uroviricota</taxon>
        <taxon>Caudoviricetes</taxon>
        <taxon>Saintgironsvirus</taxon>
        <taxon>Saintgironsvirus LE1</taxon>
    </lineage>
</organism>
<name>Q6NE06_9CAUD</name>
<protein>
    <submittedName>
        <fullName evidence="1">Uncharacterized protein</fullName>
    </submittedName>
</protein>
<dbReference type="EMBL" id="BX571876">
    <property type="protein sequence ID" value="CAE14718.1"/>
    <property type="molecule type" value="Genomic_DNA"/>
</dbReference>
<dbReference type="Proteomes" id="UP000509470">
    <property type="component" value="Segment"/>
</dbReference>
<keyword evidence="2" id="KW-1185">Reference proteome</keyword>
<evidence type="ECO:0000313" key="2">
    <source>
        <dbReference type="Proteomes" id="UP000509470"/>
    </source>
</evidence>
<evidence type="ECO:0000313" key="1">
    <source>
        <dbReference type="EMBL" id="CAE14718.1"/>
    </source>
</evidence>
<gene>
    <name evidence="1" type="ORF">LE1-0037</name>
</gene>
<accession>Q6NE06</accession>
<reference evidence="2" key="1">
    <citation type="journal article" date="2000" name="J. Bacteriol.">
        <title>The LE1 bacteriophage replicates as a plasmid within Leptospira biflexa: construction of an L. biflexa-Escherichia coli shuttle vector.</title>
        <authorList>
            <person name="Saint Girons I."/>
            <person name="Bourhy P."/>
            <person name="Ottone C."/>
            <person name="Picardeau M."/>
            <person name="Yelton D."/>
            <person name="Hendrix R.W."/>
            <person name="Glaser P."/>
            <person name="Charon N."/>
        </authorList>
    </citation>
    <scope>NUCLEOTIDE SEQUENCE [LARGE SCALE GENOMIC DNA]</scope>
</reference>
<proteinExistence type="predicted"/>
<sequence>MLNFNNLPADKIKSYLEKLGWKIIPHSNTGIFFFEAPKKLNKPVTLVFPRSNNYEDYNDRINSVFKTLSIIYKKSIDEIAKEIIDVYFAVIKALINKNQDTNKIPLNLTRITINNLYFLLLYGYSFEFNPVAYFLEAPKKAKDTVSKLSFPHTFKGSFGFSVELGKEESYLFEDDEITIEEKVIDRIFTGFQNLTYAIKEKNENIIVNNYQNGFNANMCDALANIARKLDTNTITFDASFLYKKRNLNIIKPYILRSENYEILEQASITLKEQNPILDVIIEGYVIATQDKNKDLLFRTFKDQKRTVTISGTIKTSELNEIFPSKNRKTEIIIELSEIDYNSALGAHKDSKKVSIKGDLYKKAKYELRMHKVKQFLIEPNK</sequence>